<dbReference type="PROSITE" id="PS50931">
    <property type="entry name" value="HTH_LYSR"/>
    <property type="match status" value="1"/>
</dbReference>
<evidence type="ECO:0000259" key="5">
    <source>
        <dbReference type="PROSITE" id="PS50931"/>
    </source>
</evidence>
<keyword evidence="2" id="KW-0805">Transcription regulation</keyword>
<evidence type="ECO:0000256" key="4">
    <source>
        <dbReference type="ARBA" id="ARBA00023163"/>
    </source>
</evidence>
<dbReference type="Pfam" id="PF03466">
    <property type="entry name" value="LysR_substrate"/>
    <property type="match status" value="1"/>
</dbReference>
<dbReference type="InterPro" id="IPR036388">
    <property type="entry name" value="WH-like_DNA-bd_sf"/>
</dbReference>
<sequence length="306" mass="33866">MSKTADRLQLMQTFIRIVEAGSLSAAARQLGTTQPTVSRRLQSLERQLGQPLVQRSTHALRLTDTGQRAYERAKALAAEWEGFEETLRAEPGLPEGLLRVQVPHAFGQEHLIEPLVQALQAAPALRVEWLLNDASPNFVEQGLDCAIRVGGRPEGAVVAIPLASVPRVLVAAPSLLRGRRVRTPDDLAALPWLAIATFYRQELRLHRDDGEATRIPIRPVFATDSLYATREAARLGLGAALLSGWAVRDDIAQGRLVHLLPRWRGEALPVRLLYPNPPAPPARLRYFIEAMRRSMAAPLWPDMLTP</sequence>
<dbReference type="PANTHER" id="PTHR30537">
    <property type="entry name" value="HTH-TYPE TRANSCRIPTIONAL REGULATOR"/>
    <property type="match status" value="1"/>
</dbReference>
<evidence type="ECO:0000313" key="7">
    <source>
        <dbReference type="Proteomes" id="UP001606305"/>
    </source>
</evidence>
<protein>
    <submittedName>
        <fullName evidence="6">LysR family transcriptional regulator</fullName>
    </submittedName>
</protein>
<dbReference type="PANTHER" id="PTHR30537:SF30">
    <property type="entry name" value="TRANSCRIPTIONAL REGULATOR-RELATED"/>
    <property type="match status" value="1"/>
</dbReference>
<dbReference type="Gene3D" id="3.40.190.290">
    <property type="match status" value="1"/>
</dbReference>
<dbReference type="InterPro" id="IPR000847">
    <property type="entry name" value="LysR_HTH_N"/>
</dbReference>
<dbReference type="SUPFAM" id="SSF46785">
    <property type="entry name" value="Winged helix' DNA-binding domain"/>
    <property type="match status" value="1"/>
</dbReference>
<dbReference type="Pfam" id="PF00126">
    <property type="entry name" value="HTH_1"/>
    <property type="match status" value="1"/>
</dbReference>
<dbReference type="Proteomes" id="UP001606305">
    <property type="component" value="Unassembled WGS sequence"/>
</dbReference>
<keyword evidence="7" id="KW-1185">Reference proteome</keyword>
<reference evidence="6 7" key="1">
    <citation type="submission" date="2024-09" db="EMBL/GenBank/DDBJ databases">
        <title>Novel species of the genus Pelomonas and Roseateles isolated from streams.</title>
        <authorList>
            <person name="Lu H."/>
        </authorList>
    </citation>
    <scope>NUCLEOTIDE SEQUENCE [LARGE SCALE GENOMIC DNA]</scope>
    <source>
        <strain evidence="6 7">BYS96W</strain>
    </source>
</reference>
<proteinExistence type="inferred from homology"/>
<dbReference type="EMBL" id="JBIGIA010000010">
    <property type="protein sequence ID" value="MFG6457932.1"/>
    <property type="molecule type" value="Genomic_DNA"/>
</dbReference>
<comment type="caution">
    <text evidence="6">The sequence shown here is derived from an EMBL/GenBank/DDBJ whole genome shotgun (WGS) entry which is preliminary data.</text>
</comment>
<gene>
    <name evidence="6" type="ORF">ACG00X_13910</name>
</gene>
<feature type="domain" description="HTH lysR-type" evidence="5">
    <location>
        <begin position="6"/>
        <end position="63"/>
    </location>
</feature>
<dbReference type="SUPFAM" id="SSF53850">
    <property type="entry name" value="Periplasmic binding protein-like II"/>
    <property type="match status" value="1"/>
</dbReference>
<organism evidence="6 7">
    <name type="scientific">Pelomonas nitida</name>
    <dbReference type="NCBI Taxonomy" id="3299027"/>
    <lineage>
        <taxon>Bacteria</taxon>
        <taxon>Pseudomonadati</taxon>
        <taxon>Pseudomonadota</taxon>
        <taxon>Betaproteobacteria</taxon>
        <taxon>Burkholderiales</taxon>
        <taxon>Sphaerotilaceae</taxon>
        <taxon>Roseateles</taxon>
    </lineage>
</organism>
<evidence type="ECO:0000313" key="6">
    <source>
        <dbReference type="EMBL" id="MFG6457932.1"/>
    </source>
</evidence>
<evidence type="ECO:0000256" key="3">
    <source>
        <dbReference type="ARBA" id="ARBA00023125"/>
    </source>
</evidence>
<evidence type="ECO:0000256" key="2">
    <source>
        <dbReference type="ARBA" id="ARBA00023015"/>
    </source>
</evidence>
<dbReference type="PRINTS" id="PR00039">
    <property type="entry name" value="HTHLYSR"/>
</dbReference>
<keyword evidence="4" id="KW-0804">Transcription</keyword>
<dbReference type="InterPro" id="IPR005119">
    <property type="entry name" value="LysR_subst-bd"/>
</dbReference>
<comment type="similarity">
    <text evidence="1">Belongs to the LysR transcriptional regulatory family.</text>
</comment>
<dbReference type="CDD" id="cd08422">
    <property type="entry name" value="PBP2_CrgA_like"/>
    <property type="match status" value="1"/>
</dbReference>
<keyword evidence="3" id="KW-0238">DNA-binding</keyword>
<accession>A0ABW7G7P6</accession>
<dbReference type="Gene3D" id="1.10.10.10">
    <property type="entry name" value="Winged helix-like DNA-binding domain superfamily/Winged helix DNA-binding domain"/>
    <property type="match status" value="1"/>
</dbReference>
<dbReference type="InterPro" id="IPR058163">
    <property type="entry name" value="LysR-type_TF_proteobact-type"/>
</dbReference>
<evidence type="ECO:0000256" key="1">
    <source>
        <dbReference type="ARBA" id="ARBA00009437"/>
    </source>
</evidence>
<dbReference type="InterPro" id="IPR036390">
    <property type="entry name" value="WH_DNA-bd_sf"/>
</dbReference>
<name>A0ABW7G7P6_9BURK</name>
<dbReference type="RefSeq" id="WP_394488789.1">
    <property type="nucleotide sequence ID" value="NZ_JBIGIA010000010.1"/>
</dbReference>